<proteinExistence type="predicted"/>
<protein>
    <submittedName>
        <fullName evidence="1">Uncharacterized protein</fullName>
    </submittedName>
</protein>
<reference evidence="1" key="1">
    <citation type="submission" date="2020-08" db="EMBL/GenBank/DDBJ databases">
        <title>Multicomponent nature underlies the extraordinary mechanical properties of spider dragline silk.</title>
        <authorList>
            <person name="Kono N."/>
            <person name="Nakamura H."/>
            <person name="Mori M."/>
            <person name="Yoshida Y."/>
            <person name="Ohtoshi R."/>
            <person name="Malay A.D."/>
            <person name="Moran D.A.P."/>
            <person name="Tomita M."/>
            <person name="Numata K."/>
            <person name="Arakawa K."/>
        </authorList>
    </citation>
    <scope>NUCLEOTIDE SEQUENCE</scope>
</reference>
<dbReference type="Proteomes" id="UP000886998">
    <property type="component" value="Unassembled WGS sequence"/>
</dbReference>
<accession>A0A8X6XAV8</accession>
<comment type="caution">
    <text evidence="1">The sequence shown here is derived from an EMBL/GenBank/DDBJ whole genome shotgun (WGS) entry which is preliminary data.</text>
</comment>
<evidence type="ECO:0000313" key="2">
    <source>
        <dbReference type="Proteomes" id="UP000886998"/>
    </source>
</evidence>
<gene>
    <name evidence="1" type="ORF">TNIN_417481</name>
</gene>
<organism evidence="1 2">
    <name type="scientific">Trichonephila inaurata madagascariensis</name>
    <dbReference type="NCBI Taxonomy" id="2747483"/>
    <lineage>
        <taxon>Eukaryota</taxon>
        <taxon>Metazoa</taxon>
        <taxon>Ecdysozoa</taxon>
        <taxon>Arthropoda</taxon>
        <taxon>Chelicerata</taxon>
        <taxon>Arachnida</taxon>
        <taxon>Araneae</taxon>
        <taxon>Araneomorphae</taxon>
        <taxon>Entelegynae</taxon>
        <taxon>Araneoidea</taxon>
        <taxon>Nephilidae</taxon>
        <taxon>Trichonephila</taxon>
        <taxon>Trichonephila inaurata</taxon>
    </lineage>
</organism>
<evidence type="ECO:0000313" key="1">
    <source>
        <dbReference type="EMBL" id="GFY49362.1"/>
    </source>
</evidence>
<name>A0A8X6XAV8_9ARAC</name>
<dbReference type="AlphaFoldDB" id="A0A8X6XAV8"/>
<sequence length="122" mass="14038">MRYIYCVEIYHPDESVIEWNAPIHFNALIKGFGIFLSSYQIRPTYSIPCGSVLRSDLKMRLFIQFLHFPPQPDEIRLQSLVLQKIHYAKRCEALSRVGSPNTTECISKCAGAKPNLKTLHMP</sequence>
<keyword evidence="2" id="KW-1185">Reference proteome</keyword>
<dbReference type="EMBL" id="BMAV01006983">
    <property type="protein sequence ID" value="GFY49362.1"/>
    <property type="molecule type" value="Genomic_DNA"/>
</dbReference>